<dbReference type="AlphaFoldDB" id="A0A263D2I7"/>
<dbReference type="Proteomes" id="UP000242444">
    <property type="component" value="Unassembled WGS sequence"/>
</dbReference>
<dbReference type="InParanoid" id="A0A263D2I7"/>
<dbReference type="EMBL" id="NKYE01000008">
    <property type="protein sequence ID" value="OZM72288.1"/>
    <property type="molecule type" value="Genomic_DNA"/>
</dbReference>
<dbReference type="CDD" id="cd02440">
    <property type="entry name" value="AdoMet_MTases"/>
    <property type="match status" value="1"/>
</dbReference>
<evidence type="ECO:0000313" key="6">
    <source>
        <dbReference type="Proteomes" id="UP000242444"/>
    </source>
</evidence>
<evidence type="ECO:0000256" key="3">
    <source>
        <dbReference type="ARBA" id="ARBA00022691"/>
    </source>
</evidence>
<evidence type="ECO:0000313" key="5">
    <source>
        <dbReference type="EMBL" id="OZM72288.1"/>
    </source>
</evidence>
<keyword evidence="6" id="KW-1185">Reference proteome</keyword>
<reference evidence="5 6" key="1">
    <citation type="submission" date="2017-07" db="EMBL/GenBank/DDBJ databases">
        <title>Amycolatopsis antarcticus sp. nov., isolated from the surface of an Antarcticus brown macroalga.</title>
        <authorList>
            <person name="Wang J."/>
            <person name="Leiva S."/>
            <person name="Huang J."/>
            <person name="Huang Y."/>
        </authorList>
    </citation>
    <scope>NUCLEOTIDE SEQUENCE [LARGE SCALE GENOMIC DNA]</scope>
    <source>
        <strain evidence="5 6">AU-G6</strain>
    </source>
</reference>
<keyword evidence="1 5" id="KW-0489">Methyltransferase</keyword>
<keyword evidence="3" id="KW-0949">S-adenosyl-L-methionine</keyword>
<sequence>MDVYWNHNTAYHPRIVTAARRLGGTALDIGCGDGLLAARLAEVCEHVVGVEPDATAMDRARVRLGHRPGVTLHHGSFPAWPPDGERYDLVTLVATLHHLDTATALTRARDLLRPGGELFVVGLTRNATAGDWVLSGLALPWVRALGVLHRERRDAGLVTARPQESLAEIRGHADRLLPGATLRRGLYYRYVLRWTRPR</sequence>
<accession>A0A263D2I7</accession>
<dbReference type="Gene3D" id="3.40.50.150">
    <property type="entry name" value="Vaccinia Virus protein VP39"/>
    <property type="match status" value="1"/>
</dbReference>
<keyword evidence="2 5" id="KW-0808">Transferase</keyword>
<protein>
    <submittedName>
        <fullName evidence="5">SAM-dependent methyltransferase</fullName>
    </submittedName>
</protein>
<feature type="domain" description="Methyltransferase" evidence="4">
    <location>
        <begin position="27"/>
        <end position="116"/>
    </location>
</feature>
<dbReference type="SUPFAM" id="SSF53335">
    <property type="entry name" value="S-adenosyl-L-methionine-dependent methyltransferases"/>
    <property type="match status" value="1"/>
</dbReference>
<evidence type="ECO:0000259" key="4">
    <source>
        <dbReference type="Pfam" id="PF13649"/>
    </source>
</evidence>
<dbReference type="InterPro" id="IPR029063">
    <property type="entry name" value="SAM-dependent_MTases_sf"/>
</dbReference>
<organism evidence="5 6">
    <name type="scientific">Amycolatopsis antarctica</name>
    <dbReference type="NCBI Taxonomy" id="1854586"/>
    <lineage>
        <taxon>Bacteria</taxon>
        <taxon>Bacillati</taxon>
        <taxon>Actinomycetota</taxon>
        <taxon>Actinomycetes</taxon>
        <taxon>Pseudonocardiales</taxon>
        <taxon>Pseudonocardiaceae</taxon>
        <taxon>Amycolatopsis</taxon>
    </lineage>
</organism>
<dbReference type="PANTHER" id="PTHR43464">
    <property type="entry name" value="METHYLTRANSFERASE"/>
    <property type="match status" value="1"/>
</dbReference>
<gene>
    <name evidence="5" type="ORF">CFN78_14835</name>
</gene>
<comment type="caution">
    <text evidence="5">The sequence shown here is derived from an EMBL/GenBank/DDBJ whole genome shotgun (WGS) entry which is preliminary data.</text>
</comment>
<dbReference type="GO" id="GO:0008168">
    <property type="term" value="F:methyltransferase activity"/>
    <property type="evidence" value="ECO:0007669"/>
    <property type="project" value="UniProtKB-KW"/>
</dbReference>
<evidence type="ECO:0000256" key="2">
    <source>
        <dbReference type="ARBA" id="ARBA00022679"/>
    </source>
</evidence>
<dbReference type="InterPro" id="IPR041698">
    <property type="entry name" value="Methyltransf_25"/>
</dbReference>
<dbReference type="GO" id="GO:0032259">
    <property type="term" value="P:methylation"/>
    <property type="evidence" value="ECO:0007669"/>
    <property type="project" value="UniProtKB-KW"/>
</dbReference>
<dbReference type="Pfam" id="PF13649">
    <property type="entry name" value="Methyltransf_25"/>
    <property type="match status" value="1"/>
</dbReference>
<dbReference type="PANTHER" id="PTHR43464:SF19">
    <property type="entry name" value="UBIQUINONE BIOSYNTHESIS O-METHYLTRANSFERASE, MITOCHONDRIAL"/>
    <property type="match status" value="1"/>
</dbReference>
<dbReference type="RefSeq" id="WP_094863386.1">
    <property type="nucleotide sequence ID" value="NZ_NKYE01000008.1"/>
</dbReference>
<evidence type="ECO:0000256" key="1">
    <source>
        <dbReference type="ARBA" id="ARBA00022603"/>
    </source>
</evidence>
<name>A0A263D2I7_9PSEU</name>
<dbReference type="OrthoDB" id="6064711at2"/>
<proteinExistence type="predicted"/>